<dbReference type="InterPro" id="IPR014757">
    <property type="entry name" value="Tscrpt_reg_IclR_C"/>
</dbReference>
<dbReference type="SUPFAM" id="SSF46785">
    <property type="entry name" value="Winged helix' DNA-binding domain"/>
    <property type="match status" value="1"/>
</dbReference>
<dbReference type="Gene3D" id="3.30.450.40">
    <property type="match status" value="1"/>
</dbReference>
<dbReference type="GO" id="GO:0003700">
    <property type="term" value="F:DNA-binding transcription factor activity"/>
    <property type="evidence" value="ECO:0007669"/>
    <property type="project" value="TreeGrafter"/>
</dbReference>
<evidence type="ECO:0000259" key="4">
    <source>
        <dbReference type="PROSITE" id="PS51077"/>
    </source>
</evidence>
<dbReference type="Pfam" id="PF09339">
    <property type="entry name" value="HTH_IclR"/>
    <property type="match status" value="1"/>
</dbReference>
<protein>
    <submittedName>
        <fullName evidence="6">IclR family transcriptional regulator</fullName>
    </submittedName>
</protein>
<organism evidence="6 7">
    <name type="scientific">Halalkaliarchaeum desulfuricum</name>
    <dbReference type="NCBI Taxonomy" id="2055893"/>
    <lineage>
        <taxon>Archaea</taxon>
        <taxon>Methanobacteriati</taxon>
        <taxon>Methanobacteriota</taxon>
        <taxon>Stenosarchaea group</taxon>
        <taxon>Halobacteria</taxon>
        <taxon>Halobacteriales</taxon>
        <taxon>Haloferacaceae</taxon>
        <taxon>Halalkaliarchaeum</taxon>
    </lineage>
</organism>
<dbReference type="AlphaFoldDB" id="A0A343TM31"/>
<sequence>MTRNGIQAIDRMFDIIEHIQYVEGAGVSTLAEDLNMAKSTIHSHLSTLERRGYVVKDDDNQYHLGLRFFALGATVRQKRTIYHHVQPLLEEIAEETNESVNYVVETDGKMVFAGIGRGKEGIRTDIHVGFCTDLHTTPEGKLLLAFLPEERRDEILDGLEFPLENRVGRASFLAELEQIREDGIAHGNVSIVDDVGTVAAPIVDNQGQFHGGIVVPVPALRFDQDRVEEIAEILRYKIGKLNINISYQDMNYRIESDLKTR</sequence>
<accession>A0A343TM31</accession>
<dbReference type="SMART" id="SM00346">
    <property type="entry name" value="HTH_ICLR"/>
    <property type="match status" value="1"/>
</dbReference>
<evidence type="ECO:0000256" key="1">
    <source>
        <dbReference type="ARBA" id="ARBA00023015"/>
    </source>
</evidence>
<feature type="domain" description="HTH iclR-type" evidence="4">
    <location>
        <begin position="6"/>
        <end position="66"/>
    </location>
</feature>
<dbReference type="InterPro" id="IPR029016">
    <property type="entry name" value="GAF-like_dom_sf"/>
</dbReference>
<dbReference type="EMBL" id="CP025066">
    <property type="protein sequence ID" value="AUX10153.1"/>
    <property type="molecule type" value="Genomic_DNA"/>
</dbReference>
<evidence type="ECO:0000259" key="5">
    <source>
        <dbReference type="PROSITE" id="PS51078"/>
    </source>
</evidence>
<dbReference type="PANTHER" id="PTHR30136">
    <property type="entry name" value="HELIX-TURN-HELIX TRANSCRIPTIONAL REGULATOR, ICLR FAMILY"/>
    <property type="match status" value="1"/>
</dbReference>
<keyword evidence="3" id="KW-0804">Transcription</keyword>
<dbReference type="RefSeq" id="WP_119819930.1">
    <property type="nucleotide sequence ID" value="NZ_CP025066.1"/>
</dbReference>
<evidence type="ECO:0000256" key="3">
    <source>
        <dbReference type="ARBA" id="ARBA00023163"/>
    </source>
</evidence>
<reference evidence="7" key="1">
    <citation type="submission" date="2017-11" db="EMBL/GenBank/DDBJ databases">
        <title>Phenotypic and genomic properties of facultatively anaerobic sulfur-reducing natronoarchaea from hypersaline soda lakes.</title>
        <authorList>
            <person name="Sorokin D.Y."/>
            <person name="Kublanov I.V."/>
            <person name="Roman P."/>
            <person name="Sinninghe Damste J.S."/>
            <person name="Golyshin P.N."/>
            <person name="Rojo D."/>
            <person name="Ciordia S."/>
            <person name="Mena M.D.C."/>
            <person name="Ferrer M."/>
            <person name="Messina E."/>
            <person name="Smedile F."/>
            <person name="La Spada G."/>
            <person name="La Cono V."/>
            <person name="Yakimov M.M."/>
        </authorList>
    </citation>
    <scope>NUCLEOTIDE SEQUENCE [LARGE SCALE GENOMIC DNA]</scope>
    <source>
        <strain evidence="7">AArc-Sl</strain>
    </source>
</reference>
<dbReference type="GeneID" id="37878888"/>
<dbReference type="PANTHER" id="PTHR30136:SF35">
    <property type="entry name" value="HTH-TYPE TRANSCRIPTIONAL REGULATOR RV1719"/>
    <property type="match status" value="1"/>
</dbReference>
<dbReference type="OrthoDB" id="14763at2157"/>
<keyword evidence="7" id="KW-1185">Reference proteome</keyword>
<feature type="domain" description="IclR-ED" evidence="5">
    <location>
        <begin position="67"/>
        <end position="247"/>
    </location>
</feature>
<dbReference type="InterPro" id="IPR050707">
    <property type="entry name" value="HTH_MetabolicPath_Reg"/>
</dbReference>
<dbReference type="InterPro" id="IPR005471">
    <property type="entry name" value="Tscrpt_reg_IclR_N"/>
</dbReference>
<keyword evidence="2" id="KW-0238">DNA-binding</keyword>
<dbReference type="KEGG" id="hdf:AArcSl_2532"/>
<dbReference type="PROSITE" id="PS51078">
    <property type="entry name" value="ICLR_ED"/>
    <property type="match status" value="1"/>
</dbReference>
<dbReference type="Proteomes" id="UP000263012">
    <property type="component" value="Chromosome"/>
</dbReference>
<name>A0A343TM31_9EURY</name>
<dbReference type="PROSITE" id="PS51077">
    <property type="entry name" value="HTH_ICLR"/>
    <property type="match status" value="1"/>
</dbReference>
<dbReference type="GO" id="GO:0045892">
    <property type="term" value="P:negative regulation of DNA-templated transcription"/>
    <property type="evidence" value="ECO:0007669"/>
    <property type="project" value="TreeGrafter"/>
</dbReference>
<dbReference type="SUPFAM" id="SSF55781">
    <property type="entry name" value="GAF domain-like"/>
    <property type="match status" value="1"/>
</dbReference>
<gene>
    <name evidence="6" type="ORF">AArcSl_2532</name>
</gene>
<evidence type="ECO:0000313" key="6">
    <source>
        <dbReference type="EMBL" id="AUX10153.1"/>
    </source>
</evidence>
<evidence type="ECO:0000313" key="7">
    <source>
        <dbReference type="Proteomes" id="UP000263012"/>
    </source>
</evidence>
<proteinExistence type="predicted"/>
<dbReference type="InterPro" id="IPR036390">
    <property type="entry name" value="WH_DNA-bd_sf"/>
</dbReference>
<dbReference type="Gene3D" id="1.10.10.10">
    <property type="entry name" value="Winged helix-like DNA-binding domain superfamily/Winged helix DNA-binding domain"/>
    <property type="match status" value="1"/>
</dbReference>
<evidence type="ECO:0000256" key="2">
    <source>
        <dbReference type="ARBA" id="ARBA00023125"/>
    </source>
</evidence>
<dbReference type="Pfam" id="PF01614">
    <property type="entry name" value="IclR_C"/>
    <property type="match status" value="1"/>
</dbReference>
<dbReference type="InterPro" id="IPR036388">
    <property type="entry name" value="WH-like_DNA-bd_sf"/>
</dbReference>
<dbReference type="GO" id="GO:0003677">
    <property type="term" value="F:DNA binding"/>
    <property type="evidence" value="ECO:0007669"/>
    <property type="project" value="UniProtKB-KW"/>
</dbReference>
<keyword evidence="1" id="KW-0805">Transcription regulation</keyword>